<organism evidence="2 3">
    <name type="scientific">Piliocolobus tephrosceles</name>
    <name type="common">Ugandan red Colobus</name>
    <dbReference type="NCBI Taxonomy" id="591936"/>
    <lineage>
        <taxon>Eukaryota</taxon>
        <taxon>Metazoa</taxon>
        <taxon>Chordata</taxon>
        <taxon>Craniata</taxon>
        <taxon>Vertebrata</taxon>
        <taxon>Euteleostomi</taxon>
        <taxon>Mammalia</taxon>
        <taxon>Eutheria</taxon>
        <taxon>Euarchontoglires</taxon>
        <taxon>Primates</taxon>
        <taxon>Haplorrhini</taxon>
        <taxon>Catarrhini</taxon>
        <taxon>Cercopithecidae</taxon>
        <taxon>Colobinae</taxon>
        <taxon>Piliocolobus</taxon>
    </lineage>
</organism>
<evidence type="ECO:0000256" key="1">
    <source>
        <dbReference type="SAM" id="MobiDB-lite"/>
    </source>
</evidence>
<feature type="compositionally biased region" description="Basic residues" evidence="1">
    <location>
        <begin position="14"/>
        <end position="23"/>
    </location>
</feature>
<feature type="region of interest" description="Disordered" evidence="1">
    <location>
        <begin position="14"/>
        <end position="150"/>
    </location>
</feature>
<accession>A0A8C9LNE2</accession>
<dbReference type="Proteomes" id="UP000694416">
    <property type="component" value="Unplaced"/>
</dbReference>
<reference evidence="2" key="2">
    <citation type="submission" date="2025-09" db="UniProtKB">
        <authorList>
            <consortium name="Ensembl"/>
        </authorList>
    </citation>
    <scope>IDENTIFICATION</scope>
</reference>
<sequence length="247" mass="27070">RGAWAAAYTACCVRPRRSPRRPRPAPPPRPPRPPPPPLQPLLPGSPPPRLARRPRSVRRRPADLWRRRPRPGCWPRSPHPSPESRLPPPTAGTARRCRPHPPGHCPACPRGPREGRTPPTSCPRTQSLPGVVPSSLAQSRQAGAREGDGAPGPGIFAFFSRELYPGLPRQSLFRSPLPLGFFFGGAVSVGWTKGRRRRSWVGVAFGLRLRLWGECVQGPRFHPRVPGRAGLRRLSCRREAACASAAG</sequence>
<reference evidence="2" key="1">
    <citation type="submission" date="2025-08" db="UniProtKB">
        <authorList>
            <consortium name="Ensembl"/>
        </authorList>
    </citation>
    <scope>IDENTIFICATION</scope>
</reference>
<name>A0A8C9LNE2_9PRIM</name>
<evidence type="ECO:0000313" key="3">
    <source>
        <dbReference type="Proteomes" id="UP000694416"/>
    </source>
</evidence>
<dbReference type="AlphaFoldDB" id="A0A8C9LNE2"/>
<evidence type="ECO:0000313" key="2">
    <source>
        <dbReference type="Ensembl" id="ENSPTEP00000014877.1"/>
    </source>
</evidence>
<protein>
    <submittedName>
        <fullName evidence="2">Uncharacterized protein</fullName>
    </submittedName>
</protein>
<feature type="compositionally biased region" description="Basic residues" evidence="1">
    <location>
        <begin position="50"/>
        <end position="59"/>
    </location>
</feature>
<keyword evidence="3" id="KW-1185">Reference proteome</keyword>
<proteinExistence type="predicted"/>
<feature type="compositionally biased region" description="Pro residues" evidence="1">
    <location>
        <begin position="24"/>
        <end position="49"/>
    </location>
</feature>
<feature type="compositionally biased region" description="Pro residues" evidence="1">
    <location>
        <begin position="77"/>
        <end position="90"/>
    </location>
</feature>
<dbReference type="Ensembl" id="ENSPTET00000022271.1">
    <property type="protein sequence ID" value="ENSPTEP00000014877.1"/>
    <property type="gene ID" value="ENSPTEG00000016576.1"/>
</dbReference>